<dbReference type="EMBL" id="CM042063">
    <property type="protein sequence ID" value="KAI3667290.1"/>
    <property type="molecule type" value="Genomic_DNA"/>
</dbReference>
<gene>
    <name evidence="1" type="ORF">L6452_42342</name>
</gene>
<dbReference type="Proteomes" id="UP001055879">
    <property type="component" value="Linkage Group LG17"/>
</dbReference>
<reference evidence="1 2" key="2">
    <citation type="journal article" date="2022" name="Mol. Ecol. Resour.">
        <title>The genomes of chicory, endive, great burdock and yacon provide insights into Asteraceae paleo-polyploidization history and plant inulin production.</title>
        <authorList>
            <person name="Fan W."/>
            <person name="Wang S."/>
            <person name="Wang H."/>
            <person name="Wang A."/>
            <person name="Jiang F."/>
            <person name="Liu H."/>
            <person name="Zhao H."/>
            <person name="Xu D."/>
            <person name="Zhang Y."/>
        </authorList>
    </citation>
    <scope>NUCLEOTIDE SEQUENCE [LARGE SCALE GENOMIC DNA]</scope>
    <source>
        <strain evidence="2">cv. Niubang</strain>
    </source>
</reference>
<accession>A0ACB8XJQ8</accession>
<reference evidence="2" key="1">
    <citation type="journal article" date="2022" name="Mol. Ecol. Resour.">
        <title>The genomes of chicory, endive, great burdock and yacon provide insights into Asteraceae palaeo-polyploidization history and plant inulin production.</title>
        <authorList>
            <person name="Fan W."/>
            <person name="Wang S."/>
            <person name="Wang H."/>
            <person name="Wang A."/>
            <person name="Jiang F."/>
            <person name="Liu H."/>
            <person name="Zhao H."/>
            <person name="Xu D."/>
            <person name="Zhang Y."/>
        </authorList>
    </citation>
    <scope>NUCLEOTIDE SEQUENCE [LARGE SCALE GENOMIC DNA]</scope>
    <source>
        <strain evidence="2">cv. Niubang</strain>
    </source>
</reference>
<organism evidence="1 2">
    <name type="scientific">Arctium lappa</name>
    <name type="common">Greater burdock</name>
    <name type="synonym">Lappa major</name>
    <dbReference type="NCBI Taxonomy" id="4217"/>
    <lineage>
        <taxon>Eukaryota</taxon>
        <taxon>Viridiplantae</taxon>
        <taxon>Streptophyta</taxon>
        <taxon>Embryophyta</taxon>
        <taxon>Tracheophyta</taxon>
        <taxon>Spermatophyta</taxon>
        <taxon>Magnoliopsida</taxon>
        <taxon>eudicotyledons</taxon>
        <taxon>Gunneridae</taxon>
        <taxon>Pentapetalae</taxon>
        <taxon>asterids</taxon>
        <taxon>campanulids</taxon>
        <taxon>Asterales</taxon>
        <taxon>Asteraceae</taxon>
        <taxon>Carduoideae</taxon>
        <taxon>Cardueae</taxon>
        <taxon>Arctiinae</taxon>
        <taxon>Arctium</taxon>
    </lineage>
</organism>
<protein>
    <submittedName>
        <fullName evidence="1">Uncharacterized protein</fullName>
    </submittedName>
</protein>
<comment type="caution">
    <text evidence="1">The sequence shown here is derived from an EMBL/GenBank/DDBJ whole genome shotgun (WGS) entry which is preliminary data.</text>
</comment>
<keyword evidence="2" id="KW-1185">Reference proteome</keyword>
<name>A0ACB8XJQ8_ARCLA</name>
<proteinExistence type="predicted"/>
<evidence type="ECO:0000313" key="1">
    <source>
        <dbReference type="EMBL" id="KAI3667290.1"/>
    </source>
</evidence>
<sequence length="180" mass="20658">MHLTEVRFLKRWWLFSADVELPPIIVDDSTKPMLLNLIAHEMCSDDGHEAWVTSYIRLLDSLIDHLEDVKSLRKAGVLENSLGSDKEVAKLFNEIGTDLVPNILAYSEAKHKIQEHYENSTNTRLSELKHEYTHISWAFLAIVGAVMALFLSGVQTYFTVWSPKGECDELCMFLKMNHHL</sequence>
<evidence type="ECO:0000313" key="2">
    <source>
        <dbReference type="Proteomes" id="UP001055879"/>
    </source>
</evidence>